<dbReference type="InterPro" id="IPR009009">
    <property type="entry name" value="RlpA-like_DPBB"/>
</dbReference>
<dbReference type="Gene3D" id="2.40.40.10">
    <property type="entry name" value="RlpA-like domain"/>
    <property type="match status" value="1"/>
</dbReference>
<dbReference type="EMBL" id="MCFF01000026">
    <property type="protein sequence ID" value="ORZ12073.1"/>
    <property type="molecule type" value="Genomic_DNA"/>
</dbReference>
<evidence type="ECO:0000256" key="1">
    <source>
        <dbReference type="ARBA" id="ARBA00022729"/>
    </source>
</evidence>
<dbReference type="OrthoDB" id="406505at2759"/>
<evidence type="ECO:0000259" key="2">
    <source>
        <dbReference type="Pfam" id="PF03330"/>
    </source>
</evidence>
<name>A0A1Y2GIN2_9FUNG</name>
<protein>
    <submittedName>
        <fullName evidence="3">RlpA-like double-psi beta-barrel-protein domain-containing protein-containing protein</fullName>
    </submittedName>
</protein>
<reference evidence="3 4" key="1">
    <citation type="submission" date="2016-07" db="EMBL/GenBank/DDBJ databases">
        <title>Pervasive Adenine N6-methylation of Active Genes in Fungi.</title>
        <authorList>
            <consortium name="DOE Joint Genome Institute"/>
            <person name="Mondo S.J."/>
            <person name="Dannebaum R.O."/>
            <person name="Kuo R.C."/>
            <person name="Labutti K."/>
            <person name="Haridas S."/>
            <person name="Kuo A."/>
            <person name="Salamov A."/>
            <person name="Ahrendt S.R."/>
            <person name="Lipzen A."/>
            <person name="Sullivan W."/>
            <person name="Andreopoulos W.B."/>
            <person name="Clum A."/>
            <person name="Lindquist E."/>
            <person name="Daum C."/>
            <person name="Ramamoorthy G.K."/>
            <person name="Gryganskyi A."/>
            <person name="Culley D."/>
            <person name="Magnuson J.K."/>
            <person name="James T.Y."/>
            <person name="O'Malley M.A."/>
            <person name="Stajich J.E."/>
            <person name="Spatafora J.W."/>
            <person name="Visel A."/>
            <person name="Grigoriev I.V."/>
        </authorList>
    </citation>
    <scope>NUCLEOTIDE SEQUENCE [LARGE SCALE GENOMIC DNA]</scope>
    <source>
        <strain evidence="3 4">NRRL 3116</strain>
    </source>
</reference>
<dbReference type="RefSeq" id="XP_021879938.1">
    <property type="nucleotide sequence ID" value="XM_022020895.1"/>
</dbReference>
<gene>
    <name evidence="3" type="ORF">BCR41DRAFT_308128</name>
</gene>
<dbReference type="PANTHER" id="PTHR31836">
    <property type="match status" value="1"/>
</dbReference>
<dbReference type="GeneID" id="33562739"/>
<feature type="non-terminal residue" evidence="3">
    <location>
        <position position="1"/>
    </location>
</feature>
<dbReference type="PANTHER" id="PTHR31836:SF21">
    <property type="entry name" value="EXPANSIN-LIKE PROTEIN 7"/>
    <property type="match status" value="1"/>
</dbReference>
<keyword evidence="1" id="KW-0732">Signal</keyword>
<evidence type="ECO:0000313" key="4">
    <source>
        <dbReference type="Proteomes" id="UP000193648"/>
    </source>
</evidence>
<dbReference type="Proteomes" id="UP000193648">
    <property type="component" value="Unassembled WGS sequence"/>
</dbReference>
<feature type="domain" description="RlpA-like protein double-psi beta-barrel" evidence="2">
    <location>
        <begin position="27"/>
        <end position="77"/>
    </location>
</feature>
<keyword evidence="4" id="KW-1185">Reference proteome</keyword>
<dbReference type="CDD" id="cd22272">
    <property type="entry name" value="DPBB_EXLX1-like"/>
    <property type="match status" value="1"/>
</dbReference>
<sequence length="82" mass="8637">NSVYDMIAALNKPDFGSFTYASQSPACGQCLIVRGPKGTVEVQVVDMCPGCKSGSLDLSPGAFARIADIDAGRVPISWERCP</sequence>
<comment type="caution">
    <text evidence="3">The sequence shown here is derived from an EMBL/GenBank/DDBJ whole genome shotgun (WGS) entry which is preliminary data.</text>
</comment>
<organism evidence="3 4">
    <name type="scientific">Lobosporangium transversale</name>
    <dbReference type="NCBI Taxonomy" id="64571"/>
    <lineage>
        <taxon>Eukaryota</taxon>
        <taxon>Fungi</taxon>
        <taxon>Fungi incertae sedis</taxon>
        <taxon>Mucoromycota</taxon>
        <taxon>Mortierellomycotina</taxon>
        <taxon>Mortierellomycetes</taxon>
        <taxon>Mortierellales</taxon>
        <taxon>Mortierellaceae</taxon>
        <taxon>Lobosporangium</taxon>
    </lineage>
</organism>
<dbReference type="InterPro" id="IPR051477">
    <property type="entry name" value="Expansin_CellWall"/>
</dbReference>
<evidence type="ECO:0000313" key="3">
    <source>
        <dbReference type="EMBL" id="ORZ12073.1"/>
    </source>
</evidence>
<dbReference type="SUPFAM" id="SSF50685">
    <property type="entry name" value="Barwin-like endoglucanases"/>
    <property type="match status" value="1"/>
</dbReference>
<dbReference type="InterPro" id="IPR036908">
    <property type="entry name" value="RlpA-like_sf"/>
</dbReference>
<accession>A0A1Y2GIN2</accession>
<proteinExistence type="predicted"/>
<dbReference type="Pfam" id="PF03330">
    <property type="entry name" value="DPBB_1"/>
    <property type="match status" value="1"/>
</dbReference>
<dbReference type="STRING" id="64571.A0A1Y2GIN2"/>
<dbReference type="InParanoid" id="A0A1Y2GIN2"/>
<dbReference type="AlphaFoldDB" id="A0A1Y2GIN2"/>